<dbReference type="EMBL" id="BNJG01000002">
    <property type="protein sequence ID" value="GHO56097.1"/>
    <property type="molecule type" value="Genomic_DNA"/>
</dbReference>
<sequence length="561" mass="64362">MPIHDIEALKRAYLDFRRNTMANFIVDIRRTRAQQIRAMTSDLEVLSDIETFEREIWQLESRTYLRSSRLKLHIFSQYYEQAQLRKAMAEHHLALSDLHKALHTGDLELQGNYTFRQTSDIFAPMLKEQDTRFNLVKQALHLFNNTALTPRQKVEQALTMKGFDENNATGLAMIFHPEAIGIVNSITRIHLQQMGHTIASQQTWQQLQDVLFSLHRLLRTRDFIELDGFLYVYGTQLTQQNGSAPAHRQQITNLMIEHEQQNKQGNTSLPGVVAIKESSQPYTEHKSFMSLDWEGIVWTGWLPLSSPALPTGQGIYRIRAIERDELFYIGSTGRDLRGRIGDLYRNLAKDSTQMPFNDPHTAAPSLWAWQNAEGLHFECSAATDTTHPNLDILVHYLLWRYRVETGTSTLANHGRFHPLYTKSGDRKAGRRGERLPEGQRNLHGGPSYPPLLLTATPVEQTWMWLNWSELYSFHSRNEVPTSYGIYKIVDSDSGELLFIGSAKNLRSAFQTQARKNWQCSGPAFAYSLLPDTLLPHHIHEIENDLLGGYFAYAKVAPKFQG</sequence>
<accession>A0ABQ3UUN7</accession>
<evidence type="ECO:0000313" key="2">
    <source>
        <dbReference type="EMBL" id="GHO56097.1"/>
    </source>
</evidence>
<protein>
    <recommendedName>
        <fullName evidence="4">GIY-YIG domain-containing protein</fullName>
    </recommendedName>
</protein>
<evidence type="ECO:0000256" key="1">
    <source>
        <dbReference type="SAM" id="MobiDB-lite"/>
    </source>
</evidence>
<gene>
    <name evidence="2" type="ORF">KSB_45720</name>
</gene>
<evidence type="ECO:0008006" key="4">
    <source>
        <dbReference type="Google" id="ProtNLM"/>
    </source>
</evidence>
<keyword evidence="3" id="KW-1185">Reference proteome</keyword>
<name>A0ABQ3UUN7_9CHLR</name>
<dbReference type="RefSeq" id="WP_236038284.1">
    <property type="nucleotide sequence ID" value="NZ_BNJG01000002.1"/>
</dbReference>
<reference evidence="2 3" key="1">
    <citation type="journal article" date="2021" name="Int. J. Syst. Evol. Microbiol.">
        <title>Reticulibacter mediterranei gen. nov., sp. nov., within the new family Reticulibacteraceae fam. nov., and Ktedonospora formicarum gen. nov., sp. nov., Ktedonobacter robiniae sp. nov., Dictyobacter formicarum sp. nov. and Dictyobacter arantiisoli sp. nov., belonging to the class Ktedonobacteria.</title>
        <authorList>
            <person name="Yabe S."/>
            <person name="Zheng Y."/>
            <person name="Wang C.M."/>
            <person name="Sakai Y."/>
            <person name="Abe K."/>
            <person name="Yokota A."/>
            <person name="Donadio S."/>
            <person name="Cavaletti L."/>
            <person name="Monciardini P."/>
        </authorList>
    </citation>
    <scope>NUCLEOTIDE SEQUENCE [LARGE SCALE GENOMIC DNA]</scope>
    <source>
        <strain evidence="2 3">SOSP1-30</strain>
    </source>
</reference>
<organism evidence="2 3">
    <name type="scientific">Ktedonobacter robiniae</name>
    <dbReference type="NCBI Taxonomy" id="2778365"/>
    <lineage>
        <taxon>Bacteria</taxon>
        <taxon>Bacillati</taxon>
        <taxon>Chloroflexota</taxon>
        <taxon>Ktedonobacteria</taxon>
        <taxon>Ktedonobacterales</taxon>
        <taxon>Ktedonobacteraceae</taxon>
        <taxon>Ktedonobacter</taxon>
    </lineage>
</organism>
<feature type="compositionally biased region" description="Basic and acidic residues" evidence="1">
    <location>
        <begin position="423"/>
        <end position="437"/>
    </location>
</feature>
<feature type="region of interest" description="Disordered" evidence="1">
    <location>
        <begin position="421"/>
        <end position="443"/>
    </location>
</feature>
<proteinExistence type="predicted"/>
<comment type="caution">
    <text evidence="2">The sequence shown here is derived from an EMBL/GenBank/DDBJ whole genome shotgun (WGS) entry which is preliminary data.</text>
</comment>
<evidence type="ECO:0000313" key="3">
    <source>
        <dbReference type="Proteomes" id="UP000654345"/>
    </source>
</evidence>
<dbReference type="Proteomes" id="UP000654345">
    <property type="component" value="Unassembled WGS sequence"/>
</dbReference>